<dbReference type="PANTHER" id="PTHR11066:SF34">
    <property type="entry name" value="ACYL-COENZYME A THIOESTERASE 8"/>
    <property type="match status" value="1"/>
</dbReference>
<dbReference type="RefSeq" id="WP_064954722.1">
    <property type="nucleotide sequence ID" value="NZ_LZJS01000176.1"/>
</dbReference>
<dbReference type="InterPro" id="IPR025652">
    <property type="entry name" value="TesB_C"/>
</dbReference>
<dbReference type="PANTHER" id="PTHR11066">
    <property type="entry name" value="ACYL-COA THIOESTERASE"/>
    <property type="match status" value="1"/>
</dbReference>
<evidence type="ECO:0000256" key="1">
    <source>
        <dbReference type="ARBA" id="ARBA00006538"/>
    </source>
</evidence>
<dbReference type="GO" id="GO:0006637">
    <property type="term" value="P:acyl-CoA metabolic process"/>
    <property type="evidence" value="ECO:0007669"/>
    <property type="project" value="InterPro"/>
</dbReference>
<dbReference type="EMBL" id="LZJS01000176">
    <property type="protein sequence ID" value="OBH51790.1"/>
    <property type="molecule type" value="Genomic_DNA"/>
</dbReference>
<dbReference type="GO" id="GO:0009062">
    <property type="term" value="P:fatty acid catabolic process"/>
    <property type="evidence" value="ECO:0007669"/>
    <property type="project" value="TreeGrafter"/>
</dbReference>
<evidence type="ECO:0000313" key="6">
    <source>
        <dbReference type="Proteomes" id="UP000093861"/>
    </source>
</evidence>
<dbReference type="GO" id="GO:0047617">
    <property type="term" value="F:fatty acyl-CoA hydrolase activity"/>
    <property type="evidence" value="ECO:0007669"/>
    <property type="project" value="InterPro"/>
</dbReference>
<dbReference type="Pfam" id="PF02551">
    <property type="entry name" value="Acyl_CoA_thio"/>
    <property type="match status" value="1"/>
</dbReference>
<sequence length="330" mass="35737">MQTPELTGAADFTGPLRGSGTSLEISTLRALDQLEHALTMQPVGNDQFVAGNEAGRFGRLFGGQLVAQAMAAAAATVTTLTPHSIHALFLRSGSSTAPVHIDVERTRDGRSMSSRRVVVQQDGRALLVATVSFDPDSQTPQGDFEAPTVPAPESMPLLQHWAQQAPPDLAGSASSWVDNPPPLEMRIAEAPTFLGGPQSLGQRAHWMRLPRTVQRGIGVHETLMAYASDYLLLDMAFRSHPRPVNYTTHIGLTLDHAIWLHRPVQFDQWHLYTQETMALAGHRALVQGTILDADGRHVASTAQEVLVRPMSAPDLPPASVDLAHDQEITT</sequence>
<dbReference type="InterPro" id="IPR042171">
    <property type="entry name" value="Acyl-CoA_hotdog"/>
</dbReference>
<dbReference type="CDD" id="cd03444">
    <property type="entry name" value="Thioesterase_II_repeat1"/>
    <property type="match status" value="1"/>
</dbReference>
<dbReference type="InterPro" id="IPR029069">
    <property type="entry name" value="HotDog_dom_sf"/>
</dbReference>
<dbReference type="InterPro" id="IPR049449">
    <property type="entry name" value="TesB_ACOT8-like_N"/>
</dbReference>
<name>A0A1A2RJB8_9MYCO</name>
<comment type="caution">
    <text evidence="5">The sequence shown here is derived from an EMBL/GenBank/DDBJ whole genome shotgun (WGS) entry which is preliminary data.</text>
</comment>
<feature type="domain" description="Acyl-CoA thioesterase-like N-terminal HotDog" evidence="4">
    <location>
        <begin position="57"/>
        <end position="133"/>
    </location>
</feature>
<dbReference type="CDD" id="cd03445">
    <property type="entry name" value="Thioesterase_II_repeat2"/>
    <property type="match status" value="1"/>
</dbReference>
<dbReference type="Pfam" id="PF13622">
    <property type="entry name" value="4HBT_3"/>
    <property type="match status" value="1"/>
</dbReference>
<feature type="domain" description="Acyl-CoA thioesterase 2 C-terminal" evidence="3">
    <location>
        <begin position="192"/>
        <end position="304"/>
    </location>
</feature>
<dbReference type="SUPFAM" id="SSF54637">
    <property type="entry name" value="Thioesterase/thiol ester dehydrase-isomerase"/>
    <property type="match status" value="2"/>
</dbReference>
<evidence type="ECO:0000256" key="2">
    <source>
        <dbReference type="ARBA" id="ARBA00022801"/>
    </source>
</evidence>
<reference evidence="5 6" key="1">
    <citation type="submission" date="2016-06" db="EMBL/GenBank/DDBJ databases">
        <authorList>
            <person name="Kjaerup R.B."/>
            <person name="Dalgaard T.S."/>
            <person name="Juul-Madsen H.R."/>
        </authorList>
    </citation>
    <scope>NUCLEOTIDE SEQUENCE [LARGE SCALE GENOMIC DNA]</scope>
    <source>
        <strain evidence="5 6">E2464</strain>
    </source>
</reference>
<protein>
    <submittedName>
        <fullName evidence="5">Acyl-CoA thioesterase II</fullName>
    </submittedName>
</protein>
<accession>A0A1A2RJB8</accession>
<dbReference type="Gene3D" id="2.40.160.210">
    <property type="entry name" value="Acyl-CoA thioesterase, double hotdog domain"/>
    <property type="match status" value="1"/>
</dbReference>
<keyword evidence="2" id="KW-0378">Hydrolase</keyword>
<dbReference type="Proteomes" id="UP000093861">
    <property type="component" value="Unassembled WGS sequence"/>
</dbReference>
<organism evidence="5 6">
    <name type="scientific">Mycobacterium colombiense</name>
    <dbReference type="NCBI Taxonomy" id="339268"/>
    <lineage>
        <taxon>Bacteria</taxon>
        <taxon>Bacillati</taxon>
        <taxon>Actinomycetota</taxon>
        <taxon>Actinomycetes</taxon>
        <taxon>Mycobacteriales</taxon>
        <taxon>Mycobacteriaceae</taxon>
        <taxon>Mycobacterium</taxon>
        <taxon>Mycobacterium avium complex (MAC)</taxon>
    </lineage>
</organism>
<dbReference type="AlphaFoldDB" id="A0A1A2RJB8"/>
<dbReference type="InterPro" id="IPR003703">
    <property type="entry name" value="Acyl_CoA_thio"/>
</dbReference>
<evidence type="ECO:0000259" key="4">
    <source>
        <dbReference type="Pfam" id="PF13622"/>
    </source>
</evidence>
<evidence type="ECO:0000259" key="3">
    <source>
        <dbReference type="Pfam" id="PF02551"/>
    </source>
</evidence>
<proteinExistence type="inferred from homology"/>
<gene>
    <name evidence="5" type="ORF">A5685_15805</name>
</gene>
<evidence type="ECO:0000313" key="5">
    <source>
        <dbReference type="EMBL" id="OBH51790.1"/>
    </source>
</evidence>
<comment type="similarity">
    <text evidence="1">Belongs to the C/M/P thioester hydrolase family.</text>
</comment>